<name>A0A3N7JQW1_9BURK</name>
<comment type="caution">
    <text evidence="2">The sequence shown here is derived from an EMBL/GenBank/DDBJ whole genome shotgun (WGS) entry which is preliminary data.</text>
</comment>
<gene>
    <name evidence="2" type="ORF">DZC73_28585</name>
</gene>
<evidence type="ECO:0000313" key="2">
    <source>
        <dbReference type="EMBL" id="RQP21435.1"/>
    </source>
</evidence>
<keyword evidence="3" id="KW-1185">Reference proteome</keyword>
<feature type="signal peptide" evidence="1">
    <location>
        <begin position="1"/>
        <end position="30"/>
    </location>
</feature>
<reference evidence="2 3" key="1">
    <citation type="submission" date="2018-08" db="EMBL/GenBank/DDBJ databases">
        <authorList>
            <person name="Khan S.A."/>
            <person name="Jeon C.O."/>
            <person name="Chun B.H."/>
            <person name="Jeong S.E."/>
        </authorList>
    </citation>
    <scope>NUCLEOTIDE SEQUENCE [LARGE SCALE GENOMIC DNA]</scope>
    <source>
        <strain evidence="2 3">S-16</strain>
    </source>
</reference>
<accession>A0A3N7JQW1</accession>
<keyword evidence="1" id="KW-0732">Signal</keyword>
<evidence type="ECO:0000256" key="1">
    <source>
        <dbReference type="SAM" id="SignalP"/>
    </source>
</evidence>
<dbReference type="Proteomes" id="UP000267464">
    <property type="component" value="Unassembled WGS sequence"/>
</dbReference>
<feature type="chain" id="PRO_5018326484" description="C-type lysozyme inhibitor domain-containing protein" evidence="1">
    <location>
        <begin position="31"/>
        <end position="132"/>
    </location>
</feature>
<reference evidence="2 3" key="2">
    <citation type="submission" date="2018-12" db="EMBL/GenBank/DDBJ databases">
        <title>Rhizobacter gummiphilus sp. nov., a rubber-degrading bacterium isolated from the soil of a botanical garden in Japan.</title>
        <authorList>
            <person name="Shunsuke S.S."/>
        </authorList>
    </citation>
    <scope>NUCLEOTIDE SEQUENCE [LARGE SCALE GENOMIC DNA]</scope>
    <source>
        <strain evidence="2 3">S-16</strain>
    </source>
</reference>
<evidence type="ECO:0008006" key="4">
    <source>
        <dbReference type="Google" id="ProtNLM"/>
    </source>
</evidence>
<dbReference type="AlphaFoldDB" id="A0A3N7JQW1"/>
<dbReference type="EMBL" id="QUSW01000011">
    <property type="protein sequence ID" value="RQP21435.1"/>
    <property type="molecule type" value="Genomic_DNA"/>
</dbReference>
<protein>
    <recommendedName>
        <fullName evidence="4">C-type lysozyme inhibitor domain-containing protein</fullName>
    </recommendedName>
</protein>
<organism evidence="2 3">
    <name type="scientific">Piscinibacter terrae</name>
    <dbReference type="NCBI Taxonomy" id="2496871"/>
    <lineage>
        <taxon>Bacteria</taxon>
        <taxon>Pseudomonadati</taxon>
        <taxon>Pseudomonadota</taxon>
        <taxon>Betaproteobacteria</taxon>
        <taxon>Burkholderiales</taxon>
        <taxon>Sphaerotilaceae</taxon>
        <taxon>Piscinibacter</taxon>
    </lineage>
</organism>
<proteinExistence type="predicted"/>
<sequence>MRNGRHNMLAKILALALVTMLAACSAVPNATSQQPAAPYIGPQIAPLDLVCKSQAPGHPDLVFRIVRADDGAAIVASMNDQPLADYETHTYMNAYMWTNGKERFTVDRMTGVLTMKPDRGPYDCERKGGQRF</sequence>
<dbReference type="PROSITE" id="PS51257">
    <property type="entry name" value="PROKAR_LIPOPROTEIN"/>
    <property type="match status" value="1"/>
</dbReference>
<evidence type="ECO:0000313" key="3">
    <source>
        <dbReference type="Proteomes" id="UP000267464"/>
    </source>
</evidence>